<evidence type="ECO:0000256" key="1">
    <source>
        <dbReference type="ARBA" id="ARBA00004370"/>
    </source>
</evidence>
<dbReference type="EMBL" id="CAFAAN010000011">
    <property type="protein sequence ID" value="CAB4809615.1"/>
    <property type="molecule type" value="Genomic_DNA"/>
</dbReference>
<keyword evidence="4" id="KW-0406">Ion transport</keyword>
<protein>
    <submittedName>
        <fullName evidence="8">Unannotated protein</fullName>
    </submittedName>
</protein>
<dbReference type="EMBL" id="CAFBQY010000014">
    <property type="protein sequence ID" value="CAB5075322.1"/>
    <property type="molecule type" value="Genomic_DNA"/>
</dbReference>
<organism evidence="8">
    <name type="scientific">freshwater metagenome</name>
    <dbReference type="NCBI Taxonomy" id="449393"/>
    <lineage>
        <taxon>unclassified sequences</taxon>
        <taxon>metagenomes</taxon>
        <taxon>ecological metagenomes</taxon>
    </lineage>
</organism>
<evidence type="ECO:0000313" key="11">
    <source>
        <dbReference type="EMBL" id="CAB4962592.1"/>
    </source>
</evidence>
<evidence type="ECO:0000313" key="9">
    <source>
        <dbReference type="EMBL" id="CAB4809615.1"/>
    </source>
</evidence>
<reference evidence="8" key="1">
    <citation type="submission" date="2020-05" db="EMBL/GenBank/DDBJ databases">
        <authorList>
            <person name="Chiriac C."/>
            <person name="Salcher M."/>
            <person name="Ghai R."/>
            <person name="Kavagutti S V."/>
        </authorList>
    </citation>
    <scope>NUCLEOTIDE SEQUENCE</scope>
</reference>
<dbReference type="NCBIfam" id="NF009967">
    <property type="entry name" value="PRK13430.1"/>
    <property type="match status" value="1"/>
</dbReference>
<name>A0A6J6UMD0_9ZZZZ</name>
<keyword evidence="3" id="KW-0375">Hydrogen ion transport</keyword>
<keyword evidence="6" id="KW-0066">ATP synthesis</keyword>
<dbReference type="EMBL" id="CAFBNM010000021">
    <property type="protein sequence ID" value="CAB4962592.1"/>
    <property type="molecule type" value="Genomic_DNA"/>
</dbReference>
<dbReference type="HAMAP" id="MF_01416">
    <property type="entry name" value="ATP_synth_delta_bact"/>
    <property type="match status" value="1"/>
</dbReference>
<dbReference type="PANTHER" id="PTHR11910">
    <property type="entry name" value="ATP SYNTHASE DELTA CHAIN"/>
    <property type="match status" value="1"/>
</dbReference>
<dbReference type="Pfam" id="PF00213">
    <property type="entry name" value="OSCP"/>
    <property type="match status" value="1"/>
</dbReference>
<comment type="subcellular location">
    <subcellularLocation>
        <location evidence="1">Membrane</location>
    </subcellularLocation>
</comment>
<evidence type="ECO:0000313" key="14">
    <source>
        <dbReference type="EMBL" id="CAB5075322.1"/>
    </source>
</evidence>
<dbReference type="InterPro" id="IPR000711">
    <property type="entry name" value="ATPase_OSCP/dsu"/>
</dbReference>
<evidence type="ECO:0000256" key="5">
    <source>
        <dbReference type="ARBA" id="ARBA00023136"/>
    </source>
</evidence>
<dbReference type="NCBIfam" id="TIGR01145">
    <property type="entry name" value="ATP_synt_delta"/>
    <property type="match status" value="1"/>
</dbReference>
<evidence type="ECO:0000256" key="2">
    <source>
        <dbReference type="ARBA" id="ARBA00022448"/>
    </source>
</evidence>
<evidence type="ECO:0000313" key="7">
    <source>
        <dbReference type="EMBL" id="CAB4740087.1"/>
    </source>
</evidence>
<dbReference type="PRINTS" id="PR00125">
    <property type="entry name" value="ATPASEDELTA"/>
</dbReference>
<keyword evidence="5" id="KW-0472">Membrane</keyword>
<accession>A0A6J6UMD0</accession>
<dbReference type="InterPro" id="IPR026015">
    <property type="entry name" value="ATP_synth_OSCP/delta_N_sf"/>
</dbReference>
<dbReference type="EMBL" id="CAFAZW010000028">
    <property type="protein sequence ID" value="CAB4844575.1"/>
    <property type="molecule type" value="Genomic_DNA"/>
</dbReference>
<evidence type="ECO:0000256" key="6">
    <source>
        <dbReference type="ARBA" id="ARBA00023310"/>
    </source>
</evidence>
<proteinExistence type="inferred from homology"/>
<dbReference type="AlphaFoldDB" id="A0A6J6UMD0"/>
<dbReference type="GO" id="GO:0046933">
    <property type="term" value="F:proton-transporting ATP synthase activity, rotational mechanism"/>
    <property type="evidence" value="ECO:0007669"/>
    <property type="project" value="InterPro"/>
</dbReference>
<evidence type="ECO:0000256" key="3">
    <source>
        <dbReference type="ARBA" id="ARBA00022781"/>
    </source>
</evidence>
<dbReference type="EMBL" id="CAEZZH010000012">
    <property type="protein sequence ID" value="CAB4759863.1"/>
    <property type="molecule type" value="Genomic_DNA"/>
</dbReference>
<keyword evidence="2" id="KW-0813">Transport</keyword>
<dbReference type="EMBL" id="CAFBOO010000011">
    <property type="protein sequence ID" value="CAB4991461.1"/>
    <property type="molecule type" value="Genomic_DNA"/>
</dbReference>
<evidence type="ECO:0000313" key="8">
    <source>
        <dbReference type="EMBL" id="CAB4759863.1"/>
    </source>
</evidence>
<dbReference type="EMBL" id="CAFBPO010000011">
    <property type="protein sequence ID" value="CAB5024218.1"/>
    <property type="molecule type" value="Genomic_DNA"/>
</dbReference>
<evidence type="ECO:0000313" key="13">
    <source>
        <dbReference type="EMBL" id="CAB5024218.1"/>
    </source>
</evidence>
<dbReference type="GO" id="GO:0016020">
    <property type="term" value="C:membrane"/>
    <property type="evidence" value="ECO:0007669"/>
    <property type="project" value="UniProtKB-SubCell"/>
</dbReference>
<sequence length="279" mass="29578">MSLLLKGASRQSLAVTRSALEKIISGVDAATAAKISADLFAMVKVLDSSSAVRRALTDYARDESAKSTLGKDIFKGLGSTQALEIVSKMAGLRWSSPRDFGNVLEFLGVQALVASAEKSGSLADLESEIFSVSEVIAKSPELRAFFAVRNVVSAPKSELLTSLLSGKVTQATLDLTSYLVDHPRGRNVEAGLNDFATAIAQIKDRQIAHVVSATALSAEQISRLAKSLTKTFGREIKVNASVKQEVVGGMSIRVADELIDGTLLTRISKADRLLAGKNA</sequence>
<dbReference type="Gene3D" id="1.10.520.20">
    <property type="entry name" value="N-terminal domain of the delta subunit of the F1F0-ATP synthase"/>
    <property type="match status" value="1"/>
</dbReference>
<evidence type="ECO:0000313" key="12">
    <source>
        <dbReference type="EMBL" id="CAB4991461.1"/>
    </source>
</evidence>
<evidence type="ECO:0000313" key="10">
    <source>
        <dbReference type="EMBL" id="CAB4844575.1"/>
    </source>
</evidence>
<dbReference type="EMBL" id="CAEZYT010000060">
    <property type="protein sequence ID" value="CAB4740087.1"/>
    <property type="molecule type" value="Genomic_DNA"/>
</dbReference>
<evidence type="ECO:0000256" key="4">
    <source>
        <dbReference type="ARBA" id="ARBA00023065"/>
    </source>
</evidence>
<gene>
    <name evidence="7" type="ORF">UFOPK2772_00946</name>
    <name evidence="8" type="ORF">UFOPK2850_01045</name>
    <name evidence="9" type="ORF">UFOPK3027_01224</name>
    <name evidence="10" type="ORF">UFOPK3256_01333</name>
    <name evidence="11" type="ORF">UFOPK3827_01355</name>
    <name evidence="12" type="ORF">UFOPK3982_01185</name>
    <name evidence="13" type="ORF">UFOPK4120_01048</name>
    <name evidence="14" type="ORF">UFOPK4404_01224</name>
</gene>